<evidence type="ECO:0000259" key="5">
    <source>
        <dbReference type="PROSITE" id="PS50983"/>
    </source>
</evidence>
<dbReference type="STRING" id="1313296.SAMN05661091_0037"/>
<evidence type="ECO:0000256" key="3">
    <source>
        <dbReference type="ARBA" id="ARBA00022448"/>
    </source>
</evidence>
<keyword evidence="3" id="KW-0813">Transport</keyword>
<proteinExistence type="inferred from homology"/>
<dbReference type="GO" id="GO:1901678">
    <property type="term" value="P:iron coordination entity transport"/>
    <property type="evidence" value="ECO:0007669"/>
    <property type="project" value="UniProtKB-ARBA"/>
</dbReference>
<dbReference type="EMBL" id="LT840184">
    <property type="protein sequence ID" value="SMF64125.1"/>
    <property type="molecule type" value="Genomic_DNA"/>
</dbReference>
<dbReference type="Pfam" id="PF01497">
    <property type="entry name" value="Peripla_BP_2"/>
    <property type="match status" value="1"/>
</dbReference>
<keyword evidence="7" id="KW-1185">Reference proteome</keyword>
<dbReference type="PANTHER" id="PTHR30532">
    <property type="entry name" value="IRON III DICITRATE-BINDING PERIPLASMIC PROTEIN"/>
    <property type="match status" value="1"/>
</dbReference>
<comment type="similarity">
    <text evidence="2">Belongs to the bacterial solute-binding protein 8 family.</text>
</comment>
<name>A0A1X7G505_9BACL</name>
<evidence type="ECO:0000256" key="2">
    <source>
        <dbReference type="ARBA" id="ARBA00008814"/>
    </source>
</evidence>
<dbReference type="InterPro" id="IPR051313">
    <property type="entry name" value="Bact_iron-sidero_bind"/>
</dbReference>
<gene>
    <name evidence="6" type="ORF">SAMN05661091_0037</name>
</gene>
<dbReference type="SUPFAM" id="SSF53807">
    <property type="entry name" value="Helical backbone' metal receptor"/>
    <property type="match status" value="1"/>
</dbReference>
<accession>A0A1X7G505</accession>
<dbReference type="AlphaFoldDB" id="A0A1X7G505"/>
<comment type="subcellular location">
    <subcellularLocation>
        <location evidence="1">Cell envelope</location>
    </subcellularLocation>
</comment>
<evidence type="ECO:0000256" key="4">
    <source>
        <dbReference type="ARBA" id="ARBA00022729"/>
    </source>
</evidence>
<dbReference type="InterPro" id="IPR002491">
    <property type="entry name" value="ABC_transptr_periplasmic_BD"/>
</dbReference>
<feature type="domain" description="Fe/B12 periplasmic-binding" evidence="5">
    <location>
        <begin position="85"/>
        <end position="340"/>
    </location>
</feature>
<reference evidence="7" key="1">
    <citation type="submission" date="2017-04" db="EMBL/GenBank/DDBJ databases">
        <authorList>
            <person name="Varghese N."/>
            <person name="Submissions S."/>
        </authorList>
    </citation>
    <scope>NUCLEOTIDE SEQUENCE [LARGE SCALE GENOMIC DNA]</scope>
    <source>
        <strain evidence="7">N3/975</strain>
    </source>
</reference>
<evidence type="ECO:0000256" key="1">
    <source>
        <dbReference type="ARBA" id="ARBA00004196"/>
    </source>
</evidence>
<organism evidence="6 7">
    <name type="scientific">Paenibacillus uliginis N3/975</name>
    <dbReference type="NCBI Taxonomy" id="1313296"/>
    <lineage>
        <taxon>Bacteria</taxon>
        <taxon>Bacillati</taxon>
        <taxon>Bacillota</taxon>
        <taxon>Bacilli</taxon>
        <taxon>Bacillales</taxon>
        <taxon>Paenibacillaceae</taxon>
        <taxon>Paenibacillus</taxon>
    </lineage>
</organism>
<dbReference type="Proteomes" id="UP000192940">
    <property type="component" value="Chromosome I"/>
</dbReference>
<dbReference type="PROSITE" id="PS50983">
    <property type="entry name" value="FE_B12_PBP"/>
    <property type="match status" value="1"/>
</dbReference>
<dbReference type="PANTHER" id="PTHR30532:SF26">
    <property type="entry name" value="IRON(3+)-HYDROXAMATE-BINDING PROTEIN FHUD"/>
    <property type="match status" value="1"/>
</dbReference>
<dbReference type="GO" id="GO:0030288">
    <property type="term" value="C:outer membrane-bounded periplasmic space"/>
    <property type="evidence" value="ECO:0007669"/>
    <property type="project" value="TreeGrafter"/>
</dbReference>
<sequence length="342" mass="38204">MLLLQLKMVIIIIWIIRRVRIIIDIYKKSLVLLSVICLVVLTACSSKEVSQSSEVKSVDNKAAVAEGTRVVQTVNGEVEIPANPQRIVTQSGLLATLLALDVKPVGAESRDIKNPHIQALVEGVENIGEGTDYEKILELEPDLIITQIHDAGNYEKLSKIAPTVVYPYLTFKNVKEEVQEVGKLIGKEEQAKEWETQFDTRMAAARERAQAVVGDQTVSLIGAFEKDIYVYGDSLYRGGEALYQYLQLTPTDAIAKEVIGNPDEFLKISYEVLDDYAGDYIFVDESKGGSLNIKSPIWNNLKAVKNKQVLFPKPERFWPYDPISVANQAEEFADMLEGLKKK</sequence>
<protein>
    <submittedName>
        <fullName evidence="6">Iron complex transport system substrate-binding protein</fullName>
    </submittedName>
</protein>
<evidence type="ECO:0000313" key="6">
    <source>
        <dbReference type="EMBL" id="SMF64125.1"/>
    </source>
</evidence>
<dbReference type="Gene3D" id="3.40.50.1980">
    <property type="entry name" value="Nitrogenase molybdenum iron protein domain"/>
    <property type="match status" value="2"/>
</dbReference>
<evidence type="ECO:0000313" key="7">
    <source>
        <dbReference type="Proteomes" id="UP000192940"/>
    </source>
</evidence>
<keyword evidence="4" id="KW-0732">Signal</keyword>